<gene>
    <name evidence="1" type="ORF">BOLC2T07041H</name>
</gene>
<proteinExistence type="predicted"/>
<dbReference type="AlphaFoldDB" id="A0A3P6DLU2"/>
<protein>
    <submittedName>
        <fullName evidence="1">Uncharacterized protein</fullName>
    </submittedName>
</protein>
<organism evidence="1">
    <name type="scientific">Brassica oleracea</name>
    <name type="common">Wild cabbage</name>
    <dbReference type="NCBI Taxonomy" id="3712"/>
    <lineage>
        <taxon>Eukaryota</taxon>
        <taxon>Viridiplantae</taxon>
        <taxon>Streptophyta</taxon>
        <taxon>Embryophyta</taxon>
        <taxon>Tracheophyta</taxon>
        <taxon>Spermatophyta</taxon>
        <taxon>Magnoliopsida</taxon>
        <taxon>eudicotyledons</taxon>
        <taxon>Gunneridae</taxon>
        <taxon>Pentapetalae</taxon>
        <taxon>rosids</taxon>
        <taxon>malvids</taxon>
        <taxon>Brassicales</taxon>
        <taxon>Brassicaceae</taxon>
        <taxon>Brassiceae</taxon>
        <taxon>Brassica</taxon>
    </lineage>
</organism>
<name>A0A3P6DLU2_BRAOL</name>
<accession>A0A3P6DLU2</accession>
<dbReference type="EMBL" id="LR031874">
    <property type="protein sequence ID" value="VDD20069.1"/>
    <property type="molecule type" value="Genomic_DNA"/>
</dbReference>
<reference evidence="1" key="1">
    <citation type="submission" date="2018-11" db="EMBL/GenBank/DDBJ databases">
        <authorList>
            <consortium name="Genoscope - CEA"/>
            <person name="William W."/>
        </authorList>
    </citation>
    <scope>NUCLEOTIDE SEQUENCE</scope>
</reference>
<sequence length="260" mass="30789">MINSSWINEFPFAYGFTVRIWGWGQTFDEFKFSLTSECIISLIVEYHLQTNRILGFCVVGVFPWLVWHDGLSLSAIFSKGLLVLWNKKMNPKPPWPWRRLGMVYAINRWMWTIASSLFQRVGFHFHWIRGEKGKCVCEDMKWKKMESDDYQSKYEGCLRFWIEITTKHVISCSGSVWNRQRCNRWIVSPDLLSDKRRWITMDDSRTQDHIRPRTTIEQVSESVYPANELGSIVLLLIYYHVQLKNVLVVCFDSDTLLNLV</sequence>
<evidence type="ECO:0000313" key="1">
    <source>
        <dbReference type="EMBL" id="VDD20069.1"/>
    </source>
</evidence>